<dbReference type="Pfam" id="PF24986">
    <property type="entry name" value="PRC_RimM"/>
    <property type="match status" value="1"/>
</dbReference>
<reference evidence="8" key="1">
    <citation type="submission" date="2016-04" db="EMBL/GenBank/DDBJ databases">
        <authorList>
            <person name="Evans L.H."/>
            <person name="Alamgir A."/>
            <person name="Owens N."/>
            <person name="Weber N.D."/>
            <person name="Virtaneva K."/>
            <person name="Barbian K."/>
            <person name="Babar A."/>
            <person name="Rosenke K."/>
        </authorList>
    </citation>
    <scope>NUCLEOTIDE SEQUENCE</scope>
    <source>
        <strain evidence="8">86-2</strain>
    </source>
</reference>
<organism evidence="8">
    <name type="scientific">uncultured Dysgonomonas sp</name>
    <dbReference type="NCBI Taxonomy" id="206096"/>
    <lineage>
        <taxon>Bacteria</taxon>
        <taxon>Pseudomonadati</taxon>
        <taxon>Bacteroidota</taxon>
        <taxon>Bacteroidia</taxon>
        <taxon>Bacteroidales</taxon>
        <taxon>Dysgonomonadaceae</taxon>
        <taxon>Dysgonomonas</taxon>
        <taxon>environmental samples</taxon>
    </lineage>
</organism>
<dbReference type="InterPro" id="IPR002676">
    <property type="entry name" value="RimM_N"/>
</dbReference>
<proteinExistence type="inferred from homology"/>
<evidence type="ECO:0000256" key="2">
    <source>
        <dbReference type="ARBA" id="ARBA00022517"/>
    </source>
</evidence>
<dbReference type="InterPro" id="IPR011033">
    <property type="entry name" value="PRC_barrel-like_sf"/>
</dbReference>
<dbReference type="InterPro" id="IPR036976">
    <property type="entry name" value="RimM_N_sf"/>
</dbReference>
<dbReference type="PANTHER" id="PTHR33692:SF1">
    <property type="entry name" value="RIBOSOME MATURATION FACTOR RIMM"/>
    <property type="match status" value="1"/>
</dbReference>
<evidence type="ECO:0000259" key="6">
    <source>
        <dbReference type="Pfam" id="PF01782"/>
    </source>
</evidence>
<dbReference type="GO" id="GO:0006364">
    <property type="term" value="P:rRNA processing"/>
    <property type="evidence" value="ECO:0007669"/>
    <property type="project" value="UniProtKB-UniRule"/>
</dbReference>
<dbReference type="SUPFAM" id="SSF50447">
    <property type="entry name" value="Translation proteins"/>
    <property type="match status" value="1"/>
</dbReference>
<feature type="domain" description="RimM N-terminal" evidence="6">
    <location>
        <begin position="10"/>
        <end position="90"/>
    </location>
</feature>
<dbReference type="GO" id="GO:0005840">
    <property type="term" value="C:ribosome"/>
    <property type="evidence" value="ECO:0007669"/>
    <property type="project" value="InterPro"/>
</dbReference>
<protein>
    <recommendedName>
        <fullName evidence="5">Ribosome maturation factor RimM</fullName>
    </recommendedName>
</protein>
<feature type="domain" description="Ribosome maturation factor RimM PRC barrel" evidence="7">
    <location>
        <begin position="104"/>
        <end position="171"/>
    </location>
</feature>
<dbReference type="GO" id="GO:0042274">
    <property type="term" value="P:ribosomal small subunit biogenesis"/>
    <property type="evidence" value="ECO:0007669"/>
    <property type="project" value="UniProtKB-UniRule"/>
</dbReference>
<dbReference type="Pfam" id="PF01782">
    <property type="entry name" value="RimM"/>
    <property type="match status" value="1"/>
</dbReference>
<accession>A0A212IVL1</accession>
<evidence type="ECO:0000256" key="1">
    <source>
        <dbReference type="ARBA" id="ARBA00022490"/>
    </source>
</evidence>
<comment type="subcellular location">
    <subcellularLocation>
        <location evidence="5">Cytoplasm</location>
    </subcellularLocation>
</comment>
<evidence type="ECO:0000256" key="5">
    <source>
        <dbReference type="HAMAP-Rule" id="MF_00014"/>
    </source>
</evidence>
<sequence length="172" mass="19796">MIKDSEVFKIGKLIKPHGIKGEISFAFENDIFDRVDCPYLICRIDGIFIPFFVDEYRFKGSETALITFEGVDSEDKAMQMSGLEVFFPRKYFEEESDDDIDYSWNFFIGFSVVDKVAGNLGTIEEIDDKTINTLFLVKNDDEDLIIPATEDFVEKIDAKKRILYLNLPEGLV</sequence>
<dbReference type="Gene3D" id="2.30.30.240">
    <property type="entry name" value="PRC-barrel domain"/>
    <property type="match status" value="1"/>
</dbReference>
<dbReference type="InterPro" id="IPR011961">
    <property type="entry name" value="RimM"/>
</dbReference>
<comment type="function">
    <text evidence="5">An accessory protein needed during the final step in the assembly of 30S ribosomal subunit, possibly for assembly of the head region. Essential for efficient processing of 16S rRNA. May be needed both before and after RbfA during the maturation of 16S rRNA. It has affinity for free ribosomal 30S subunits but not for 70S ribosomes.</text>
</comment>
<dbReference type="AlphaFoldDB" id="A0A212IVL1"/>
<dbReference type="RefSeq" id="WP_296946127.1">
    <property type="nucleotide sequence ID" value="NZ_LT599021.1"/>
</dbReference>
<evidence type="ECO:0000256" key="3">
    <source>
        <dbReference type="ARBA" id="ARBA00022552"/>
    </source>
</evidence>
<dbReference type="GO" id="GO:0005737">
    <property type="term" value="C:cytoplasm"/>
    <property type="evidence" value="ECO:0007669"/>
    <property type="project" value="UniProtKB-SubCell"/>
</dbReference>
<dbReference type="NCBIfam" id="TIGR02273">
    <property type="entry name" value="16S_RimM"/>
    <property type="match status" value="1"/>
</dbReference>
<evidence type="ECO:0000313" key="8">
    <source>
        <dbReference type="EMBL" id="SBV91251.1"/>
    </source>
</evidence>
<dbReference type="GO" id="GO:0043022">
    <property type="term" value="F:ribosome binding"/>
    <property type="evidence" value="ECO:0007669"/>
    <property type="project" value="InterPro"/>
</dbReference>
<evidence type="ECO:0000256" key="4">
    <source>
        <dbReference type="ARBA" id="ARBA00023186"/>
    </source>
</evidence>
<keyword evidence="2 5" id="KW-0690">Ribosome biogenesis</keyword>
<comment type="domain">
    <text evidence="5">The PRC barrel domain binds ribosomal protein uS19.</text>
</comment>
<evidence type="ECO:0000259" key="7">
    <source>
        <dbReference type="Pfam" id="PF24986"/>
    </source>
</evidence>
<dbReference type="HAMAP" id="MF_00014">
    <property type="entry name" value="Ribosome_mat_RimM"/>
    <property type="match status" value="1"/>
</dbReference>
<dbReference type="SUPFAM" id="SSF50346">
    <property type="entry name" value="PRC-barrel domain"/>
    <property type="match status" value="1"/>
</dbReference>
<dbReference type="InterPro" id="IPR009000">
    <property type="entry name" value="Transl_B-barrel_sf"/>
</dbReference>
<comment type="similarity">
    <text evidence="5">Belongs to the RimM family.</text>
</comment>
<keyword evidence="4 5" id="KW-0143">Chaperone</keyword>
<gene>
    <name evidence="5 8" type="primary">rimM</name>
    <name evidence="8" type="ORF">KL86DYS2_10151</name>
</gene>
<dbReference type="PANTHER" id="PTHR33692">
    <property type="entry name" value="RIBOSOME MATURATION FACTOR RIMM"/>
    <property type="match status" value="1"/>
</dbReference>
<comment type="subunit">
    <text evidence="5">Binds ribosomal protein uS19.</text>
</comment>
<name>A0A212IVL1_9BACT</name>
<keyword evidence="1 5" id="KW-0963">Cytoplasm</keyword>
<dbReference type="InterPro" id="IPR056792">
    <property type="entry name" value="PRC_RimM"/>
</dbReference>
<keyword evidence="3 5" id="KW-0698">rRNA processing</keyword>
<dbReference type="Gene3D" id="2.40.30.60">
    <property type="entry name" value="RimM"/>
    <property type="match status" value="1"/>
</dbReference>
<dbReference type="EMBL" id="FLUL01000001">
    <property type="protein sequence ID" value="SBV91251.1"/>
    <property type="molecule type" value="Genomic_DNA"/>
</dbReference>